<dbReference type="PIRSF" id="PIRSF037112">
    <property type="entry name" value="Antirestriction_ArdC"/>
    <property type="match status" value="1"/>
</dbReference>
<name>A0A1W9KP06_9BURK</name>
<comment type="caution">
    <text evidence="3">The sequence shown here is derived from an EMBL/GenBank/DDBJ whole genome shotgun (WGS) entry which is preliminary data.</text>
</comment>
<dbReference type="InterPro" id="IPR017113">
    <property type="entry name" value="Antirestriction_ArdC"/>
</dbReference>
<dbReference type="GO" id="GO:0003697">
    <property type="term" value="F:single-stranded DNA binding"/>
    <property type="evidence" value="ECO:0007669"/>
    <property type="project" value="InterPro"/>
</dbReference>
<proteinExistence type="predicted"/>
<feature type="domain" description="Polyvalent protein metallopeptidase" evidence="2">
    <location>
        <begin position="138"/>
        <end position="257"/>
    </location>
</feature>
<protein>
    <recommendedName>
        <fullName evidence="5">Antirestriction protein</fullName>
    </recommendedName>
</protein>
<dbReference type="Pfam" id="PF18818">
    <property type="entry name" value="MPTase-PolyVal"/>
    <property type="match status" value="1"/>
</dbReference>
<dbReference type="InterPro" id="IPR013610">
    <property type="entry name" value="ArdC_N"/>
</dbReference>
<evidence type="ECO:0000259" key="1">
    <source>
        <dbReference type="Pfam" id="PF08401"/>
    </source>
</evidence>
<dbReference type="Pfam" id="PF08401">
    <property type="entry name" value="ArdcN"/>
    <property type="match status" value="1"/>
</dbReference>
<evidence type="ECO:0000259" key="2">
    <source>
        <dbReference type="Pfam" id="PF18818"/>
    </source>
</evidence>
<evidence type="ECO:0000313" key="4">
    <source>
        <dbReference type="Proteomes" id="UP000192505"/>
    </source>
</evidence>
<dbReference type="InterPro" id="IPR041459">
    <property type="entry name" value="MPTase-PolyVal"/>
</dbReference>
<dbReference type="Proteomes" id="UP000192505">
    <property type="component" value="Unassembled WGS sequence"/>
</dbReference>
<feature type="domain" description="N-terminal" evidence="1">
    <location>
        <begin position="4"/>
        <end position="114"/>
    </location>
</feature>
<organism evidence="3 4">
    <name type="scientific">Rhodoferax ferrireducens</name>
    <dbReference type="NCBI Taxonomy" id="192843"/>
    <lineage>
        <taxon>Bacteria</taxon>
        <taxon>Pseudomonadati</taxon>
        <taxon>Pseudomonadota</taxon>
        <taxon>Betaproteobacteria</taxon>
        <taxon>Burkholderiales</taxon>
        <taxon>Comamonadaceae</taxon>
        <taxon>Rhodoferax</taxon>
    </lineage>
</organism>
<accession>A0A1W9KP06</accession>
<dbReference type="EMBL" id="MTEI01000030">
    <property type="protein sequence ID" value="OQW85887.1"/>
    <property type="molecule type" value="Genomic_DNA"/>
</dbReference>
<evidence type="ECO:0000313" key="3">
    <source>
        <dbReference type="EMBL" id="OQW85887.1"/>
    </source>
</evidence>
<reference evidence="3 4" key="1">
    <citation type="submission" date="2017-01" db="EMBL/GenBank/DDBJ databases">
        <title>Novel large sulfur bacteria in the metagenomes of groundwater-fed chemosynthetic microbial mats in the Lake Huron basin.</title>
        <authorList>
            <person name="Sharrar A.M."/>
            <person name="Flood B.E."/>
            <person name="Bailey J.V."/>
            <person name="Jones D.S."/>
            <person name="Biddanda B."/>
            <person name="Ruberg S.A."/>
            <person name="Marcus D.N."/>
            <person name="Dick G.J."/>
        </authorList>
    </citation>
    <scope>NUCLEOTIDE SEQUENCE [LARGE SCALE GENOMIC DNA]</scope>
    <source>
        <strain evidence="3">A7</strain>
    </source>
</reference>
<dbReference type="AlphaFoldDB" id="A0A1W9KP06"/>
<gene>
    <name evidence="3" type="ORF">BWK72_19860</name>
</gene>
<sequence>MKRDIYQEITTAILEALQAGVRPWKQCYTTSLPLRTTGDHYKGINCLRLMLEAERKGYSSPHWMTFQQATERGGYVRKGEKSTLVCFFKTFEKDDPDNEVGTVKIPVARAYHVFNLEQLEGVGQDTLGEKPTIITKTSRFFAALPGKVVETTQTPAYSPTKDQIRMPGIERFSSAEAYYATLGHEYIHWTGHESRLQRNAEHSRAGYAFEELVAELGAAFLLPQIGLQPLIDDEHAPYIAHYVKMLEDDHKAIFRASTLAQRATDYLIGLTFPVRTGEST</sequence>
<evidence type="ECO:0008006" key="5">
    <source>
        <dbReference type="Google" id="ProtNLM"/>
    </source>
</evidence>